<dbReference type="AlphaFoldDB" id="A0A8H7R2N5"/>
<feature type="region of interest" description="Disordered" evidence="1">
    <location>
        <begin position="200"/>
        <end position="255"/>
    </location>
</feature>
<sequence length="255" mass="28158">MDLSISGTSQQQLPLATLLPPNAHYHSDIVSSGLNNNKNTIPERIASYERIPTSTWGPFTIVVVVFLVVFTCFILNCSRIRRSVGERKMDRLGRSGTFKKRSFERRHKDLQEADLEWNNNPPMVYEEKQPTTPESVHCSKNSTLSSSAWSSHSTLAAAQSHHYNDINFIRNQPPGVQLRLTLENASSSSLITEPNMAYVSTNSSKSSKSSSRSVIPHQSNLQIHPNKIGTPSTLDSSKNLGATDNTSSSLITSST</sequence>
<organism evidence="3 4">
    <name type="scientific">Mucor saturninus</name>
    <dbReference type="NCBI Taxonomy" id="64648"/>
    <lineage>
        <taxon>Eukaryota</taxon>
        <taxon>Fungi</taxon>
        <taxon>Fungi incertae sedis</taxon>
        <taxon>Mucoromycota</taxon>
        <taxon>Mucoromycotina</taxon>
        <taxon>Mucoromycetes</taxon>
        <taxon>Mucorales</taxon>
        <taxon>Mucorineae</taxon>
        <taxon>Mucoraceae</taxon>
        <taxon>Mucor</taxon>
    </lineage>
</organism>
<gene>
    <name evidence="3" type="ORF">INT47_010082</name>
</gene>
<evidence type="ECO:0000313" key="3">
    <source>
        <dbReference type="EMBL" id="KAG2203384.1"/>
    </source>
</evidence>
<dbReference type="Proteomes" id="UP000603453">
    <property type="component" value="Unassembled WGS sequence"/>
</dbReference>
<evidence type="ECO:0000256" key="1">
    <source>
        <dbReference type="SAM" id="MobiDB-lite"/>
    </source>
</evidence>
<dbReference type="EMBL" id="JAEPRD010000052">
    <property type="protein sequence ID" value="KAG2203384.1"/>
    <property type="molecule type" value="Genomic_DNA"/>
</dbReference>
<feature type="compositionally biased region" description="Polar residues" evidence="1">
    <location>
        <begin position="216"/>
        <end position="255"/>
    </location>
</feature>
<keyword evidence="2" id="KW-0472">Membrane</keyword>
<protein>
    <submittedName>
        <fullName evidence="3">Uncharacterized protein</fullName>
    </submittedName>
</protein>
<keyword evidence="4" id="KW-1185">Reference proteome</keyword>
<proteinExistence type="predicted"/>
<keyword evidence="2" id="KW-1133">Transmembrane helix</keyword>
<feature type="transmembrane region" description="Helical" evidence="2">
    <location>
        <begin position="56"/>
        <end position="78"/>
    </location>
</feature>
<keyword evidence="2" id="KW-0812">Transmembrane</keyword>
<evidence type="ECO:0000256" key="2">
    <source>
        <dbReference type="SAM" id="Phobius"/>
    </source>
</evidence>
<comment type="caution">
    <text evidence="3">The sequence shown here is derived from an EMBL/GenBank/DDBJ whole genome shotgun (WGS) entry which is preliminary data.</text>
</comment>
<dbReference type="OrthoDB" id="2275059at2759"/>
<accession>A0A8H7R2N5</accession>
<evidence type="ECO:0000313" key="4">
    <source>
        <dbReference type="Proteomes" id="UP000603453"/>
    </source>
</evidence>
<reference evidence="3" key="1">
    <citation type="submission" date="2020-12" db="EMBL/GenBank/DDBJ databases">
        <title>Metabolic potential, ecology and presence of endohyphal bacteria is reflected in genomic diversity of Mucoromycotina.</title>
        <authorList>
            <person name="Muszewska A."/>
            <person name="Okrasinska A."/>
            <person name="Steczkiewicz K."/>
            <person name="Drgas O."/>
            <person name="Orlowska M."/>
            <person name="Perlinska-Lenart U."/>
            <person name="Aleksandrzak-Piekarczyk T."/>
            <person name="Szatraj K."/>
            <person name="Zielenkiewicz U."/>
            <person name="Pilsyk S."/>
            <person name="Malc E."/>
            <person name="Mieczkowski P."/>
            <person name="Kruszewska J.S."/>
            <person name="Biernat P."/>
            <person name="Pawlowska J."/>
        </authorList>
    </citation>
    <scope>NUCLEOTIDE SEQUENCE</scope>
    <source>
        <strain evidence="3">WA0000017839</strain>
    </source>
</reference>
<feature type="compositionally biased region" description="Low complexity" evidence="1">
    <location>
        <begin position="203"/>
        <end position="213"/>
    </location>
</feature>
<name>A0A8H7R2N5_9FUNG</name>